<feature type="domain" description="Ada DNA repair metal-binding" evidence="4">
    <location>
        <begin position="34"/>
        <end position="94"/>
    </location>
</feature>
<accession>A0AAI8YNT9</accession>
<evidence type="ECO:0000259" key="4">
    <source>
        <dbReference type="Pfam" id="PF02805"/>
    </source>
</evidence>
<evidence type="ECO:0000256" key="2">
    <source>
        <dbReference type="SAM" id="MobiDB-lite"/>
    </source>
</evidence>
<dbReference type="GO" id="GO:0008168">
    <property type="term" value="F:methyltransferase activity"/>
    <property type="evidence" value="ECO:0007669"/>
    <property type="project" value="InterPro"/>
</dbReference>
<dbReference type="InterPro" id="IPR004026">
    <property type="entry name" value="Ada_DNA_repair_Zn-bd"/>
</dbReference>
<name>A0AAI8YNT9_9PEZI</name>
<dbReference type="GO" id="GO:0043565">
    <property type="term" value="F:sequence-specific DNA binding"/>
    <property type="evidence" value="ECO:0007669"/>
    <property type="project" value="InterPro"/>
</dbReference>
<dbReference type="GO" id="GO:0008270">
    <property type="term" value="F:zinc ion binding"/>
    <property type="evidence" value="ECO:0007669"/>
    <property type="project" value="InterPro"/>
</dbReference>
<evidence type="ECO:0000313" key="6">
    <source>
        <dbReference type="Proteomes" id="UP001295740"/>
    </source>
</evidence>
<dbReference type="Proteomes" id="UP001295740">
    <property type="component" value="Unassembled WGS sequence"/>
</dbReference>
<dbReference type="AlphaFoldDB" id="A0AAI8YNT9"/>
<dbReference type="InterPro" id="IPR035451">
    <property type="entry name" value="Ada-like_dom_sf"/>
</dbReference>
<evidence type="ECO:0000313" key="5">
    <source>
        <dbReference type="EMBL" id="CAJ2514087.1"/>
    </source>
</evidence>
<reference evidence="5" key="1">
    <citation type="submission" date="2023-10" db="EMBL/GenBank/DDBJ databases">
        <authorList>
            <person name="Hackl T."/>
        </authorList>
    </citation>
    <scope>NUCLEOTIDE SEQUENCE</scope>
</reference>
<organism evidence="5 6">
    <name type="scientific">Anthostomella pinea</name>
    <dbReference type="NCBI Taxonomy" id="933095"/>
    <lineage>
        <taxon>Eukaryota</taxon>
        <taxon>Fungi</taxon>
        <taxon>Dikarya</taxon>
        <taxon>Ascomycota</taxon>
        <taxon>Pezizomycotina</taxon>
        <taxon>Sordariomycetes</taxon>
        <taxon>Xylariomycetidae</taxon>
        <taxon>Xylariales</taxon>
        <taxon>Xylariaceae</taxon>
        <taxon>Anthostomella</taxon>
    </lineage>
</organism>
<proteinExistence type="predicted"/>
<dbReference type="Pfam" id="PF00165">
    <property type="entry name" value="HTH_AraC"/>
    <property type="match status" value="1"/>
</dbReference>
<dbReference type="GO" id="GO:0003700">
    <property type="term" value="F:DNA-binding transcription factor activity"/>
    <property type="evidence" value="ECO:0007669"/>
    <property type="project" value="InterPro"/>
</dbReference>
<dbReference type="Pfam" id="PF02805">
    <property type="entry name" value="Ada_Zn_binding"/>
    <property type="match status" value="1"/>
</dbReference>
<evidence type="ECO:0000256" key="1">
    <source>
        <dbReference type="ARBA" id="ARBA00023159"/>
    </source>
</evidence>
<keyword evidence="1" id="KW-0010">Activator</keyword>
<dbReference type="Gene3D" id="1.10.10.60">
    <property type="entry name" value="Homeodomain-like"/>
    <property type="match status" value="1"/>
</dbReference>
<dbReference type="GO" id="GO:0006281">
    <property type="term" value="P:DNA repair"/>
    <property type="evidence" value="ECO:0007669"/>
    <property type="project" value="InterPro"/>
</dbReference>
<dbReference type="Gene3D" id="3.40.10.10">
    <property type="entry name" value="DNA Methylphosphotriester Repair Domain"/>
    <property type="match status" value="1"/>
</dbReference>
<dbReference type="EMBL" id="CAUWAG010000020">
    <property type="protein sequence ID" value="CAJ2514087.1"/>
    <property type="molecule type" value="Genomic_DNA"/>
</dbReference>
<gene>
    <name evidence="5" type="ORF">KHLLAP_LOCUS14555</name>
</gene>
<evidence type="ECO:0000259" key="3">
    <source>
        <dbReference type="Pfam" id="PF00165"/>
    </source>
</evidence>
<sequence>MAPNSTIAIPRHPPKPTTRQSAAMPSANDNDDARWQLVLAHAPTSSFLYAVLSTHIFCLPSCPSRRPRRANVRYFDSAAAAKAAGFRACRRCRPYSAGVGAGGFPSQDQTARGAVAAACAYMPERAGDGDGRAVVRLLDVAGHVGLSGRYFRGLFKRVMGITPGFVHAVQDPGRHCGGAAESGSGGDAFVAGVAVDDGFDAQMNALGDFNLGDSMMMTMMDGFSFDACGLQLESFELGGADPFLWSGEFDLSGMGLPGPAMHSTMDVGWSQGPDESLDPALLTLRAI</sequence>
<feature type="domain" description="HTH araC/xylS-type" evidence="3">
    <location>
        <begin position="136"/>
        <end position="163"/>
    </location>
</feature>
<comment type="caution">
    <text evidence="5">The sequence shown here is derived from an EMBL/GenBank/DDBJ whole genome shotgun (WGS) entry which is preliminary data.</text>
</comment>
<feature type="region of interest" description="Disordered" evidence="2">
    <location>
        <begin position="1"/>
        <end position="28"/>
    </location>
</feature>
<dbReference type="InterPro" id="IPR018060">
    <property type="entry name" value="HTH_AraC"/>
</dbReference>
<protein>
    <submittedName>
        <fullName evidence="5">Uu.00g022060.m01.CDS01</fullName>
    </submittedName>
</protein>
<keyword evidence="6" id="KW-1185">Reference proteome</keyword>
<dbReference type="SUPFAM" id="SSF57884">
    <property type="entry name" value="Ada DNA repair protein, N-terminal domain (N-Ada 10)"/>
    <property type="match status" value="1"/>
</dbReference>